<sequence>MLAILAACYIRPIADPRERDHLLWLEHTLKVKAGDTWKNTAIKRNISLRRQSCGCQTAMPGNSSQEKCGVRLEFCTVYSSRIVLVSRRLFHLYSLERMDRDQKRYVKTILSDLDNASCETRTKASRRDHRHGFRDGTFFIKR</sequence>
<keyword evidence="2" id="KW-1185">Reference proteome</keyword>
<reference evidence="1 2" key="1">
    <citation type="submission" date="2015-07" db="EMBL/GenBank/DDBJ databases">
        <title>Comparative genomics of the Sigatoka disease complex on banana suggests a link between parallel evolutionary changes in Pseudocercospora fijiensis and Pseudocercospora eumusae and increased virulence on the banana host.</title>
        <authorList>
            <person name="Chang T.-C."/>
            <person name="Salvucci A."/>
            <person name="Crous P.W."/>
            <person name="Stergiopoulos I."/>
        </authorList>
    </citation>
    <scope>NUCLEOTIDE SEQUENCE [LARGE SCALE GENOMIC DNA]</scope>
    <source>
        <strain evidence="1 2">CBS 114824</strain>
    </source>
</reference>
<organism evidence="1 2">
    <name type="scientific">Pseudocercospora eumusae</name>
    <dbReference type="NCBI Taxonomy" id="321146"/>
    <lineage>
        <taxon>Eukaryota</taxon>
        <taxon>Fungi</taxon>
        <taxon>Dikarya</taxon>
        <taxon>Ascomycota</taxon>
        <taxon>Pezizomycotina</taxon>
        <taxon>Dothideomycetes</taxon>
        <taxon>Dothideomycetidae</taxon>
        <taxon>Mycosphaerellales</taxon>
        <taxon>Mycosphaerellaceae</taxon>
        <taxon>Pseudocercospora</taxon>
    </lineage>
</organism>
<proteinExistence type="predicted"/>
<dbReference type="Proteomes" id="UP000070133">
    <property type="component" value="Unassembled WGS sequence"/>
</dbReference>
<protein>
    <submittedName>
        <fullName evidence="1">Uncharacterized protein</fullName>
    </submittedName>
</protein>
<gene>
    <name evidence="1" type="ORF">AC578_335</name>
</gene>
<dbReference type="AlphaFoldDB" id="A0A139HU06"/>
<comment type="caution">
    <text evidence="1">The sequence shown here is derived from an EMBL/GenBank/DDBJ whole genome shotgun (WGS) entry which is preliminary data.</text>
</comment>
<evidence type="ECO:0000313" key="2">
    <source>
        <dbReference type="Proteomes" id="UP000070133"/>
    </source>
</evidence>
<dbReference type="EMBL" id="LFZN01000009">
    <property type="protein sequence ID" value="KXT05907.1"/>
    <property type="molecule type" value="Genomic_DNA"/>
</dbReference>
<accession>A0A139HU06</accession>
<evidence type="ECO:0000313" key="1">
    <source>
        <dbReference type="EMBL" id="KXT05907.1"/>
    </source>
</evidence>
<name>A0A139HU06_9PEZI</name>